<evidence type="ECO:0000256" key="1">
    <source>
        <dbReference type="SAM" id="Coils"/>
    </source>
</evidence>
<dbReference type="Proteomes" id="UP000777482">
    <property type="component" value="Unassembled WGS sequence"/>
</dbReference>
<feature type="region of interest" description="Disordered" evidence="2">
    <location>
        <begin position="78"/>
        <end position="192"/>
    </location>
</feature>
<feature type="compositionally biased region" description="Low complexity" evidence="2">
    <location>
        <begin position="256"/>
        <end position="267"/>
    </location>
</feature>
<feature type="region of interest" description="Disordered" evidence="2">
    <location>
        <begin position="453"/>
        <end position="482"/>
    </location>
</feature>
<feature type="compositionally biased region" description="Low complexity" evidence="2">
    <location>
        <begin position="14"/>
        <end position="24"/>
    </location>
</feature>
<gene>
    <name evidence="3" type="ORF">C6P46_006654</name>
</gene>
<keyword evidence="1" id="KW-0175">Coiled coil</keyword>
<dbReference type="GO" id="GO:0000785">
    <property type="term" value="C:chromatin"/>
    <property type="evidence" value="ECO:0007669"/>
    <property type="project" value="TreeGrafter"/>
</dbReference>
<dbReference type="EMBL" id="PUHQ01000085">
    <property type="protein sequence ID" value="KAG0657157.1"/>
    <property type="molecule type" value="Genomic_DNA"/>
</dbReference>
<dbReference type="GO" id="GO:0007076">
    <property type="term" value="P:mitotic chromosome condensation"/>
    <property type="evidence" value="ECO:0007669"/>
    <property type="project" value="TreeGrafter"/>
</dbReference>
<reference evidence="3 4" key="1">
    <citation type="submission" date="2020-11" db="EMBL/GenBank/DDBJ databases">
        <title>Kefir isolates.</title>
        <authorList>
            <person name="Marcisauskas S."/>
            <person name="Kim Y."/>
            <person name="Blasche S."/>
        </authorList>
    </citation>
    <scope>NUCLEOTIDE SEQUENCE [LARGE SCALE GENOMIC DNA]</scope>
    <source>
        <strain evidence="3 4">KR</strain>
    </source>
</reference>
<accession>A0A9P6VWL5</accession>
<sequence>MPATLDLSPELEADPTPSSASTSSNAILPTSPPGERSTSRAEARTVNWREEQAIMQHQLRQAKAEIAHLRSKLGMQSNAAAFNASSPRQSLGSPAPESGPTPRRRSVSPFDTSGSSPRSADGAVLASSPRSVSSNRSFGPGGAGMPGSVAMNRALISNEGGETVETLLAEPSEGLRVRSSETEPVSPLSLAVPDPINAVLAESISAATTSTAPAPGLTANGLPQPAPRSRSPLPSGSPSSNPFFGSSGVTRERLSKSAASAQSGSGKVISGLQSDLLQARSALESTRGQLRLSQRAVEHLGRQTEDLRETKERLSSEIQGLNRQLARKERLQDEALARARAAEASLATAQKELTDLKATVKSRMKELEEGAKRAEEAKVKTEREYTALRDGLRTMQDGWRDDLRWLKDDLKRTQRELDTKTSTITKLLAEREGIASLHVSDLSSLRAHHVAFQEQHTSESSTALKQLGLLSGRTEQDRQRTESLREEFARLRRAMVDFEMEAAAGPPASGMAVSSLVEGATG</sequence>
<dbReference type="GO" id="GO:0000793">
    <property type="term" value="C:condensed chromosome"/>
    <property type="evidence" value="ECO:0007669"/>
    <property type="project" value="TreeGrafter"/>
</dbReference>
<feature type="compositionally biased region" description="Polar residues" evidence="2">
    <location>
        <begin position="109"/>
        <end position="118"/>
    </location>
</feature>
<evidence type="ECO:0000313" key="4">
    <source>
        <dbReference type="Proteomes" id="UP000777482"/>
    </source>
</evidence>
<dbReference type="GO" id="GO:0000796">
    <property type="term" value="C:condensin complex"/>
    <property type="evidence" value="ECO:0007669"/>
    <property type="project" value="TreeGrafter"/>
</dbReference>
<evidence type="ECO:0008006" key="5">
    <source>
        <dbReference type="Google" id="ProtNLM"/>
    </source>
</evidence>
<proteinExistence type="predicted"/>
<dbReference type="OrthoDB" id="6088208at2759"/>
<feature type="compositionally biased region" description="Polar residues" evidence="2">
    <location>
        <begin position="454"/>
        <end position="464"/>
    </location>
</feature>
<feature type="region of interest" description="Disordered" evidence="2">
    <location>
        <begin position="1"/>
        <end position="61"/>
    </location>
</feature>
<feature type="region of interest" description="Disordered" evidence="2">
    <location>
        <begin position="208"/>
        <end position="268"/>
    </location>
</feature>
<keyword evidence="4" id="KW-1185">Reference proteome</keyword>
<feature type="compositionally biased region" description="Polar residues" evidence="2">
    <location>
        <begin position="78"/>
        <end position="92"/>
    </location>
</feature>
<dbReference type="GO" id="GO:0003682">
    <property type="term" value="F:chromatin binding"/>
    <property type="evidence" value="ECO:0007669"/>
    <property type="project" value="TreeGrafter"/>
</dbReference>
<feature type="compositionally biased region" description="Low complexity" evidence="2">
    <location>
        <begin position="127"/>
        <end position="137"/>
    </location>
</feature>
<organism evidence="3 4">
    <name type="scientific">Rhodotorula mucilaginosa</name>
    <name type="common">Yeast</name>
    <name type="synonym">Rhodotorula rubra</name>
    <dbReference type="NCBI Taxonomy" id="5537"/>
    <lineage>
        <taxon>Eukaryota</taxon>
        <taxon>Fungi</taxon>
        <taxon>Dikarya</taxon>
        <taxon>Basidiomycota</taxon>
        <taxon>Pucciniomycotina</taxon>
        <taxon>Microbotryomycetes</taxon>
        <taxon>Sporidiobolales</taxon>
        <taxon>Sporidiobolaceae</taxon>
        <taxon>Rhodotorula</taxon>
    </lineage>
</organism>
<dbReference type="PANTHER" id="PTHR43941">
    <property type="entry name" value="STRUCTURAL MAINTENANCE OF CHROMOSOMES PROTEIN 2"/>
    <property type="match status" value="1"/>
</dbReference>
<dbReference type="AlphaFoldDB" id="A0A9P6VWL5"/>
<evidence type="ECO:0000313" key="3">
    <source>
        <dbReference type="EMBL" id="KAG0657157.1"/>
    </source>
</evidence>
<feature type="compositionally biased region" description="Low complexity" evidence="2">
    <location>
        <begin position="227"/>
        <end position="247"/>
    </location>
</feature>
<feature type="compositionally biased region" description="Basic and acidic residues" evidence="2">
    <location>
        <begin position="37"/>
        <end position="52"/>
    </location>
</feature>
<protein>
    <recommendedName>
        <fullName evidence="5">SWI5-dependent HO expression protein 3</fullName>
    </recommendedName>
</protein>
<name>A0A9P6VWL5_RHOMI</name>
<comment type="caution">
    <text evidence="3">The sequence shown here is derived from an EMBL/GenBank/DDBJ whole genome shotgun (WGS) entry which is preliminary data.</text>
</comment>
<evidence type="ECO:0000256" key="2">
    <source>
        <dbReference type="SAM" id="MobiDB-lite"/>
    </source>
</evidence>
<feature type="coiled-coil region" evidence="1">
    <location>
        <begin position="297"/>
        <end position="430"/>
    </location>
</feature>
<dbReference type="PANTHER" id="PTHR43941:SF1">
    <property type="entry name" value="STRUCTURAL MAINTENANCE OF CHROMOSOMES PROTEIN 2"/>
    <property type="match status" value="1"/>
</dbReference>